<organism evidence="3 4">
    <name type="scientific">Artemisia annua</name>
    <name type="common">Sweet wormwood</name>
    <dbReference type="NCBI Taxonomy" id="35608"/>
    <lineage>
        <taxon>Eukaryota</taxon>
        <taxon>Viridiplantae</taxon>
        <taxon>Streptophyta</taxon>
        <taxon>Embryophyta</taxon>
        <taxon>Tracheophyta</taxon>
        <taxon>Spermatophyta</taxon>
        <taxon>Magnoliopsida</taxon>
        <taxon>eudicotyledons</taxon>
        <taxon>Gunneridae</taxon>
        <taxon>Pentapetalae</taxon>
        <taxon>asterids</taxon>
        <taxon>campanulids</taxon>
        <taxon>Asterales</taxon>
        <taxon>Asteraceae</taxon>
        <taxon>Asteroideae</taxon>
        <taxon>Anthemideae</taxon>
        <taxon>Artemisiinae</taxon>
        <taxon>Artemisia</taxon>
    </lineage>
</organism>
<feature type="region of interest" description="Disordered" evidence="1">
    <location>
        <begin position="416"/>
        <end position="450"/>
    </location>
</feature>
<dbReference type="PANTHER" id="PTHR36308">
    <property type="entry name" value="DENTIN SIALOPHOSPHOPROTEIN-RELATED"/>
    <property type="match status" value="1"/>
</dbReference>
<dbReference type="PANTHER" id="PTHR36308:SF1">
    <property type="entry name" value="DENTIN SIALOPHOSPHOPROTEIN-RELATED"/>
    <property type="match status" value="1"/>
</dbReference>
<feature type="region of interest" description="Disordered" evidence="1">
    <location>
        <begin position="527"/>
        <end position="548"/>
    </location>
</feature>
<sequence length="713" mass="77926">MNMYEIPTDLITKSQINFRQLAGLQSFNPNDTPSSISTVDDSSSTASSHVRCTCCDGELLRGSSSLICIYCGELNDDNNVVRDDLLFKNTSAYGWLLQSLNFNGSERVGSLAEGNGINGGQSPAEDELSLSELLDLKIVWRDVPKRSERYSHVKTSVLNSSSSLSKAEFDDFFVESKRATVSDVPEVQPVANKTNQDTAFEGQENLTLFQNVLPPETSVTSSIDAGDDATSGWNADFQSADNTKVENDTSGSGSFDPFVVAKTDLSAHMDSVFGQMEGLKDRKPNDDSDLFPSADKDWIEDDLFGQMEGLDNKKKNVDSDPFPSTAEDWAQDDLFANTTSATFQLAEPLDPVVQANDGFPVVQSTFQNEGLDNKKTNVDSDPFPSTGKDWAQDDLFANTTSATFQPAEPLDPVVQANDGFSGHPNDHDSEGVDEEDWFNDGNWQKSSTSNTAVSLQANQLDMFDKHDDGLLHDNLNDKSAEGVDVDWFENTNWQKSTTNNTTTNKDDNLFDMKPHNDAVSSSSLFNDFIQNDTSDPDNSKKQQSDATDWFQDSQWAIGASSSTTNVAASKDDDAFDDWNDFTSSTGNERVAAGDKMSEFNLFPSTADTHTQEVDFGNFSQSDLFSGSFSNKNPTDTQAGFDIFSQGSTASRNANVEAENSADGPKNDEFSLNATTSPNNDVQMLLSQMHDLSFMLKSELSIPSKPDDSGSSHS</sequence>
<feature type="region of interest" description="Disordered" evidence="1">
    <location>
        <begin position="561"/>
        <end position="580"/>
    </location>
</feature>
<dbReference type="OrthoDB" id="1904894at2759"/>
<feature type="compositionally biased region" description="Low complexity" evidence="1">
    <location>
        <begin position="494"/>
        <end position="503"/>
    </location>
</feature>
<gene>
    <name evidence="3" type="ORF">CTI12_AA131780</name>
</gene>
<keyword evidence="4" id="KW-1185">Reference proteome</keyword>
<feature type="compositionally biased region" description="Polar residues" evidence="1">
    <location>
        <begin position="441"/>
        <end position="450"/>
    </location>
</feature>
<evidence type="ECO:0000313" key="3">
    <source>
        <dbReference type="EMBL" id="PWA84753.1"/>
    </source>
</evidence>
<evidence type="ECO:0000259" key="2">
    <source>
        <dbReference type="Pfam" id="PF25122"/>
    </source>
</evidence>
<dbReference type="EMBL" id="PKPP01001195">
    <property type="protein sequence ID" value="PWA84753.1"/>
    <property type="molecule type" value="Genomic_DNA"/>
</dbReference>
<protein>
    <recommendedName>
        <fullName evidence="2">DUF7815 domain-containing protein</fullName>
    </recommendedName>
</protein>
<feature type="region of interest" description="Disordered" evidence="1">
    <location>
        <begin position="494"/>
        <end position="515"/>
    </location>
</feature>
<dbReference type="Pfam" id="PF25122">
    <property type="entry name" value="DUF7815"/>
    <property type="match status" value="1"/>
</dbReference>
<proteinExistence type="predicted"/>
<reference evidence="3 4" key="1">
    <citation type="journal article" date="2018" name="Mol. Plant">
        <title>The genome of Artemisia annua provides insight into the evolution of Asteraceae family and artemisinin biosynthesis.</title>
        <authorList>
            <person name="Shen Q."/>
            <person name="Zhang L."/>
            <person name="Liao Z."/>
            <person name="Wang S."/>
            <person name="Yan T."/>
            <person name="Shi P."/>
            <person name="Liu M."/>
            <person name="Fu X."/>
            <person name="Pan Q."/>
            <person name="Wang Y."/>
            <person name="Lv Z."/>
            <person name="Lu X."/>
            <person name="Zhang F."/>
            <person name="Jiang W."/>
            <person name="Ma Y."/>
            <person name="Chen M."/>
            <person name="Hao X."/>
            <person name="Li L."/>
            <person name="Tang Y."/>
            <person name="Lv G."/>
            <person name="Zhou Y."/>
            <person name="Sun X."/>
            <person name="Brodelius P.E."/>
            <person name="Rose J.K.C."/>
            <person name="Tang K."/>
        </authorList>
    </citation>
    <scope>NUCLEOTIDE SEQUENCE [LARGE SCALE GENOMIC DNA]</scope>
    <source>
        <strain evidence="4">cv. Huhao1</strain>
        <tissue evidence="3">Leaf</tissue>
    </source>
</reference>
<feature type="domain" description="DUF7815" evidence="2">
    <location>
        <begin position="48"/>
        <end position="73"/>
    </location>
</feature>
<dbReference type="STRING" id="35608.A0A2U1PG70"/>
<comment type="caution">
    <text evidence="3">The sequence shown here is derived from an EMBL/GenBank/DDBJ whole genome shotgun (WGS) entry which is preliminary data.</text>
</comment>
<evidence type="ECO:0000256" key="1">
    <source>
        <dbReference type="SAM" id="MobiDB-lite"/>
    </source>
</evidence>
<accession>A0A2U1PG70</accession>
<dbReference type="InterPro" id="IPR056717">
    <property type="entry name" value="DUF7815"/>
</dbReference>
<evidence type="ECO:0000313" key="4">
    <source>
        <dbReference type="Proteomes" id="UP000245207"/>
    </source>
</evidence>
<feature type="region of interest" description="Disordered" evidence="1">
    <location>
        <begin position="651"/>
        <end position="678"/>
    </location>
</feature>
<dbReference type="Proteomes" id="UP000245207">
    <property type="component" value="Unassembled WGS sequence"/>
</dbReference>
<feature type="compositionally biased region" description="Polar residues" evidence="1">
    <location>
        <begin position="669"/>
        <end position="678"/>
    </location>
</feature>
<name>A0A2U1PG70_ARTAN</name>
<feature type="compositionally biased region" description="Basic and acidic residues" evidence="1">
    <location>
        <begin position="504"/>
        <end position="515"/>
    </location>
</feature>
<dbReference type="AlphaFoldDB" id="A0A2U1PG70"/>